<sequence length="394" mass="44238">MEATIIQTSKVVLLELGEHAIEPVLTEDGKLFKISAPFAFKLVHSAERVRDPVTNKVTMCTESDDYIWFYECLKEKSDQKRGKKAPVIRYQDPDYISYYADMAHRPTSVRSNEIITKETLGVLYSTDNKTSAKLKLFEACTKIRINRKKYTGYDSWISGFATQALREDIFRLAHEIRGLNVDFKLPSSTDVIVDPTKGWLYDSKRKDHLLCCPASGRPVLTEDDEFIWAYDLNKRKPKPTRTVSEPVNGSTSAPKVLQRIPGSKDSDGRQTEGKRREINPPGQGSSRDKLSSQRTSGEGTFIQGHSKARPLRQGGYGDKLPSQSSSKTIPPKRNDSNDKSSRVVPSKQSDPGDKLPKQSDTRRPLEKKAPNRKTTNEPGSTTKRPVAGRSQTFA</sequence>
<organism evidence="2 3">
    <name type="scientific">Botryotinia narcissicola</name>
    <dbReference type="NCBI Taxonomy" id="278944"/>
    <lineage>
        <taxon>Eukaryota</taxon>
        <taxon>Fungi</taxon>
        <taxon>Dikarya</taxon>
        <taxon>Ascomycota</taxon>
        <taxon>Pezizomycotina</taxon>
        <taxon>Leotiomycetes</taxon>
        <taxon>Helotiales</taxon>
        <taxon>Sclerotiniaceae</taxon>
        <taxon>Botryotinia</taxon>
    </lineage>
</organism>
<evidence type="ECO:0000256" key="1">
    <source>
        <dbReference type="SAM" id="MobiDB-lite"/>
    </source>
</evidence>
<evidence type="ECO:0000313" key="3">
    <source>
        <dbReference type="Proteomes" id="UP000297452"/>
    </source>
</evidence>
<accession>A0A4Z1J7N1</accession>
<feature type="compositionally biased region" description="Basic and acidic residues" evidence="1">
    <location>
        <begin position="350"/>
        <end position="369"/>
    </location>
</feature>
<dbReference type="Proteomes" id="UP000297452">
    <property type="component" value="Unassembled WGS sequence"/>
</dbReference>
<protein>
    <submittedName>
        <fullName evidence="2">Uncharacterized protein</fullName>
    </submittedName>
</protein>
<keyword evidence="3" id="KW-1185">Reference proteome</keyword>
<dbReference type="AlphaFoldDB" id="A0A4Z1J7N1"/>
<evidence type="ECO:0000313" key="2">
    <source>
        <dbReference type="EMBL" id="TGO69725.1"/>
    </source>
</evidence>
<feature type="compositionally biased region" description="Basic and acidic residues" evidence="1">
    <location>
        <begin position="332"/>
        <end position="341"/>
    </location>
</feature>
<feature type="compositionally biased region" description="Polar residues" evidence="1">
    <location>
        <begin position="241"/>
        <end position="253"/>
    </location>
</feature>
<feature type="region of interest" description="Disordered" evidence="1">
    <location>
        <begin position="237"/>
        <end position="394"/>
    </location>
</feature>
<gene>
    <name evidence="2" type="ORF">BOTNAR_0007g00060</name>
</gene>
<proteinExistence type="predicted"/>
<feature type="compositionally biased region" description="Basic and acidic residues" evidence="1">
    <location>
        <begin position="262"/>
        <end position="278"/>
    </location>
</feature>
<feature type="compositionally biased region" description="Polar residues" evidence="1">
    <location>
        <begin position="372"/>
        <end position="394"/>
    </location>
</feature>
<reference evidence="2 3" key="1">
    <citation type="submission" date="2017-12" db="EMBL/GenBank/DDBJ databases">
        <title>Comparative genomics of Botrytis spp.</title>
        <authorList>
            <person name="Valero-Jimenez C.A."/>
            <person name="Tapia P."/>
            <person name="Veloso J."/>
            <person name="Silva-Moreno E."/>
            <person name="Staats M."/>
            <person name="Valdes J.H."/>
            <person name="Van Kan J.A.L."/>
        </authorList>
    </citation>
    <scope>NUCLEOTIDE SEQUENCE [LARGE SCALE GENOMIC DNA]</scope>
    <source>
        <strain evidence="2 3">MUCL2120</strain>
    </source>
</reference>
<name>A0A4Z1J7N1_9HELO</name>
<dbReference type="OrthoDB" id="3530362at2759"/>
<dbReference type="EMBL" id="PQXJ01000007">
    <property type="protein sequence ID" value="TGO69725.1"/>
    <property type="molecule type" value="Genomic_DNA"/>
</dbReference>
<comment type="caution">
    <text evidence="2">The sequence shown here is derived from an EMBL/GenBank/DDBJ whole genome shotgun (WGS) entry which is preliminary data.</text>
</comment>